<proteinExistence type="predicted"/>
<name>A0A7H0FYP8_9GAMM</name>
<keyword evidence="1" id="KW-0732">Signal</keyword>
<feature type="chain" id="PRO_5028874584" evidence="1">
    <location>
        <begin position="23"/>
        <end position="354"/>
    </location>
</feature>
<dbReference type="RefSeq" id="WP_187712600.1">
    <property type="nucleotide sequence ID" value="NZ_CP060820.1"/>
</dbReference>
<dbReference type="KEGG" id="lsx:H8B22_02755"/>
<sequence length="354" mass="37742">MVRAFRGFWLAALLLASFTATAQRVEGDRAGAQGPYEAEVSVNGQGEAERNTGFARGLSTVLARLSGMRSVAGQPGVGQELRRAKEYVKGYDYRQDEGVGPTGAPTFGTTLVVRFDPEQVDDLIATVGLPVWPLPRPKPVLWLGIDDGKGPRLVGLPQANAARSVLNRAKERGYGLGLPSGNAAEQATVGAIWRGDSAAVARASLRYSPPMQLIGKVYRSGTGWKADWTFVDNGKVLSSWSTTDTDARRIIATGADGAADALTKRYAKRGTAGPPGDYAVTFTGIHGSDDYMRLAGYLDKLAIVRRITPQRASADSVTFSLELASGLSGFKRMADRDGVVVADDGDATTVYRLR</sequence>
<evidence type="ECO:0000313" key="2">
    <source>
        <dbReference type="EMBL" id="QNP41164.1"/>
    </source>
</evidence>
<keyword evidence="3" id="KW-1185">Reference proteome</keyword>
<organism evidence="2 3">
    <name type="scientific">Agrilutibacter terrestris</name>
    <dbReference type="NCBI Taxonomy" id="2865112"/>
    <lineage>
        <taxon>Bacteria</taxon>
        <taxon>Pseudomonadati</taxon>
        <taxon>Pseudomonadota</taxon>
        <taxon>Gammaproteobacteria</taxon>
        <taxon>Lysobacterales</taxon>
        <taxon>Lysobacteraceae</taxon>
        <taxon>Agrilutibacter</taxon>
    </lineage>
</organism>
<dbReference type="InterPro" id="IPR018642">
    <property type="entry name" value="DUF2066"/>
</dbReference>
<dbReference type="EMBL" id="CP060820">
    <property type="protein sequence ID" value="QNP41164.1"/>
    <property type="molecule type" value="Genomic_DNA"/>
</dbReference>
<reference evidence="2 3" key="1">
    <citation type="submission" date="2020-08" db="EMBL/GenBank/DDBJ databases">
        <title>Lysobacter sp. II4 sp. nov., isolated from soil.</title>
        <authorList>
            <person name="Woo C.Y."/>
            <person name="Kim J."/>
        </authorList>
    </citation>
    <scope>NUCLEOTIDE SEQUENCE [LARGE SCALE GENOMIC DNA]</scope>
    <source>
        <strain evidence="2 3">II4</strain>
    </source>
</reference>
<dbReference type="AlphaFoldDB" id="A0A7H0FYP8"/>
<dbReference type="Proteomes" id="UP000516018">
    <property type="component" value="Chromosome"/>
</dbReference>
<dbReference type="Pfam" id="PF09839">
    <property type="entry name" value="DUF2066"/>
    <property type="match status" value="1"/>
</dbReference>
<protein>
    <submittedName>
        <fullName evidence="2">DUF2066 domain-containing protein</fullName>
    </submittedName>
</protein>
<evidence type="ECO:0000313" key="3">
    <source>
        <dbReference type="Proteomes" id="UP000516018"/>
    </source>
</evidence>
<gene>
    <name evidence="2" type="ORF">H8B22_02755</name>
</gene>
<accession>A0A7H0FYP8</accession>
<evidence type="ECO:0000256" key="1">
    <source>
        <dbReference type="SAM" id="SignalP"/>
    </source>
</evidence>
<feature type="signal peptide" evidence="1">
    <location>
        <begin position="1"/>
        <end position="22"/>
    </location>
</feature>